<proteinExistence type="predicted"/>
<accession>A0A0X1KPQ4</accession>
<dbReference type="KEGG" id="phy:AJ81_02320"/>
<sequence>MQEEEKETVKLSMEQLIILFFNTIAARCWARLGLTRDEYGELRQDLKEARLGIDVLDAVLRVIEDELDDEIKRELEGVVANLKLNYVNQYSKSKEAKS</sequence>
<dbReference type="AlphaFoldDB" id="A0A0X1KPQ4"/>
<dbReference type="PaxDb" id="1123384-AJ81_02320"/>
<evidence type="ECO:0000313" key="1">
    <source>
        <dbReference type="EMBL" id="AJC73233.1"/>
    </source>
</evidence>
<dbReference type="PATRIC" id="fig|1123384.7.peg.461"/>
<dbReference type="InterPro" id="IPR014995">
    <property type="entry name" value="DUF1844"/>
</dbReference>
<reference evidence="1 2" key="1">
    <citation type="submission" date="2014-01" db="EMBL/GenBank/DDBJ databases">
        <title>Genome sequencing of Thermotog hypogea.</title>
        <authorList>
            <person name="Zhang X."/>
            <person name="Alvare G."/>
            <person name="Fristensky B."/>
            <person name="Chen L."/>
            <person name="Suen T."/>
            <person name="Chen Q."/>
            <person name="Ma K."/>
        </authorList>
    </citation>
    <scope>NUCLEOTIDE SEQUENCE [LARGE SCALE GENOMIC DNA]</scope>
    <source>
        <strain evidence="1 2">DSM 11164</strain>
    </source>
</reference>
<dbReference type="Pfam" id="PF08899">
    <property type="entry name" value="DUF1844"/>
    <property type="match status" value="1"/>
</dbReference>
<evidence type="ECO:0000313" key="2">
    <source>
        <dbReference type="Proteomes" id="UP000077469"/>
    </source>
</evidence>
<dbReference type="Proteomes" id="UP000077469">
    <property type="component" value="Chromosome"/>
</dbReference>
<dbReference type="STRING" id="1123384.AJ81_02320"/>
<organism evidence="1 2">
    <name type="scientific">Pseudothermotoga hypogea DSM 11164 = NBRC 106472</name>
    <dbReference type="NCBI Taxonomy" id="1123384"/>
    <lineage>
        <taxon>Bacteria</taxon>
        <taxon>Thermotogati</taxon>
        <taxon>Thermotogota</taxon>
        <taxon>Thermotogae</taxon>
        <taxon>Thermotogales</taxon>
        <taxon>Thermotogaceae</taxon>
        <taxon>Pseudothermotoga</taxon>
    </lineage>
</organism>
<dbReference type="EMBL" id="CP007141">
    <property type="protein sequence ID" value="AJC73233.1"/>
    <property type="molecule type" value="Genomic_DNA"/>
</dbReference>
<dbReference type="RefSeq" id="WP_231845402.1">
    <property type="nucleotide sequence ID" value="NC_022795.1"/>
</dbReference>
<protein>
    <recommendedName>
        <fullName evidence="3">DUF1844 domain-containing protein</fullName>
    </recommendedName>
</protein>
<name>A0A0X1KPQ4_9THEM</name>
<keyword evidence="2" id="KW-1185">Reference proteome</keyword>
<evidence type="ECO:0008006" key="3">
    <source>
        <dbReference type="Google" id="ProtNLM"/>
    </source>
</evidence>
<gene>
    <name evidence="1" type="ORF">AJ81_02320</name>
</gene>